<dbReference type="InterPro" id="IPR051604">
    <property type="entry name" value="Ergot_Alk_Oxidoreductase"/>
</dbReference>
<dbReference type="EMBL" id="VLLG01000008">
    <property type="protein sequence ID" value="TWI80946.1"/>
    <property type="molecule type" value="Genomic_DNA"/>
</dbReference>
<dbReference type="InterPro" id="IPR036291">
    <property type="entry name" value="NAD(P)-bd_dom_sf"/>
</dbReference>
<reference evidence="2 3" key="1">
    <citation type="journal article" date="2013" name="Stand. Genomic Sci.">
        <title>Genomic Encyclopedia of Type Strains, Phase I: The one thousand microbial genomes (KMG-I) project.</title>
        <authorList>
            <person name="Kyrpides N.C."/>
            <person name="Woyke T."/>
            <person name="Eisen J.A."/>
            <person name="Garrity G."/>
            <person name="Lilburn T.G."/>
            <person name="Beck B.J."/>
            <person name="Whitman W.B."/>
            <person name="Hugenholtz P."/>
            <person name="Klenk H.P."/>
        </authorList>
    </citation>
    <scope>NUCLEOTIDE SEQUENCE [LARGE SCALE GENOMIC DNA]</scope>
    <source>
        <strain evidence="2 3">DSM 13484</strain>
    </source>
</reference>
<dbReference type="CDD" id="cd05269">
    <property type="entry name" value="TMR_SDR_a"/>
    <property type="match status" value="1"/>
</dbReference>
<protein>
    <submittedName>
        <fullName evidence="2">Uncharacterized protein YbjT (DUF2867 family)</fullName>
    </submittedName>
</protein>
<dbReference type="Proteomes" id="UP000316778">
    <property type="component" value="Unassembled WGS sequence"/>
</dbReference>
<sequence length="307" mass="32891">MTKQTTPSILLTGATGTIGYALAQQLSAQGLPFRALVRCLENSQGLRALPGATVVAGDLNDTNSIARALDGIEKAFLLTNSSEQAETLQNNFVEAAAQAGLQQIVKLSQLAADPHSPVRFLRYHAAVEEKIKQSGIPYTFLRPNLFMQGLLGFREPIAQMGKFFAAIGDAAISLVDIRDIAAVAAKALTEAGHENKIYTLTGPEALTHQQLAERLSEALGRTITFIDVTPADMRQALDRAGFPAWQAEGLIEDYAHYARGEASGISTAIPGITGRPARNFRQFAQDYAAVFQRPSQPGSPSSAVARE</sequence>
<feature type="domain" description="NmrA-like" evidence="1">
    <location>
        <begin position="8"/>
        <end position="259"/>
    </location>
</feature>
<dbReference type="Gene3D" id="3.40.50.720">
    <property type="entry name" value="NAD(P)-binding Rossmann-like Domain"/>
    <property type="match status" value="1"/>
</dbReference>
<keyword evidence="3" id="KW-1185">Reference proteome</keyword>
<dbReference type="PANTHER" id="PTHR43162:SF1">
    <property type="entry name" value="PRESTALK A DIFFERENTIATION PROTEIN A"/>
    <property type="match status" value="1"/>
</dbReference>
<proteinExistence type="predicted"/>
<accession>A0A562SJD6</accession>
<organism evidence="2 3">
    <name type="scientific">Chitinophaga japonensis</name>
    <name type="common">Flexibacter japonensis</name>
    <dbReference type="NCBI Taxonomy" id="104662"/>
    <lineage>
        <taxon>Bacteria</taxon>
        <taxon>Pseudomonadati</taxon>
        <taxon>Bacteroidota</taxon>
        <taxon>Chitinophagia</taxon>
        <taxon>Chitinophagales</taxon>
        <taxon>Chitinophagaceae</taxon>
        <taxon>Chitinophaga</taxon>
    </lineage>
</organism>
<dbReference type="SUPFAM" id="SSF51735">
    <property type="entry name" value="NAD(P)-binding Rossmann-fold domains"/>
    <property type="match status" value="1"/>
</dbReference>
<comment type="caution">
    <text evidence="2">The sequence shown here is derived from an EMBL/GenBank/DDBJ whole genome shotgun (WGS) entry which is preliminary data.</text>
</comment>
<dbReference type="RefSeq" id="WP_145719504.1">
    <property type="nucleotide sequence ID" value="NZ_BAAAFY010000003.1"/>
</dbReference>
<dbReference type="Pfam" id="PF05368">
    <property type="entry name" value="NmrA"/>
    <property type="match status" value="1"/>
</dbReference>
<name>A0A562SJD6_CHIJA</name>
<dbReference type="PANTHER" id="PTHR43162">
    <property type="match status" value="1"/>
</dbReference>
<dbReference type="InterPro" id="IPR008030">
    <property type="entry name" value="NmrA-like"/>
</dbReference>
<dbReference type="OrthoDB" id="9780595at2"/>
<dbReference type="AlphaFoldDB" id="A0A562SJD6"/>
<evidence type="ECO:0000313" key="2">
    <source>
        <dbReference type="EMBL" id="TWI80946.1"/>
    </source>
</evidence>
<evidence type="ECO:0000259" key="1">
    <source>
        <dbReference type="Pfam" id="PF05368"/>
    </source>
</evidence>
<dbReference type="Gene3D" id="3.90.25.10">
    <property type="entry name" value="UDP-galactose 4-epimerase, domain 1"/>
    <property type="match status" value="1"/>
</dbReference>
<evidence type="ECO:0000313" key="3">
    <source>
        <dbReference type="Proteomes" id="UP000316778"/>
    </source>
</evidence>
<gene>
    <name evidence="2" type="ORF">LX66_5551</name>
</gene>